<keyword evidence="4 5" id="KW-0472">Membrane</keyword>
<dbReference type="GO" id="GO:0016020">
    <property type="term" value="C:membrane"/>
    <property type="evidence" value="ECO:0007669"/>
    <property type="project" value="UniProtKB-SubCell"/>
</dbReference>
<protein>
    <recommendedName>
        <fullName evidence="6">Major facilitator superfamily associated domain-containing protein</fullName>
    </recommendedName>
</protein>
<dbReference type="PROSITE" id="PS51257">
    <property type="entry name" value="PROKAR_LIPOPROTEIN"/>
    <property type="match status" value="1"/>
</dbReference>
<sequence>MIIIKSTLRLKFLYVLLLAAGCSSAPYMTIFMSRVLLISTTEIGFLFSVVPFVESLSAAFWTVGICRQK</sequence>
<gene>
    <name evidence="7" type="ORF">Glove_682g50</name>
</gene>
<feature type="domain" description="Major facilitator superfamily associated" evidence="6">
    <location>
        <begin position="8"/>
        <end position="63"/>
    </location>
</feature>
<keyword evidence="8" id="KW-1185">Reference proteome</keyword>
<reference evidence="7 8" key="1">
    <citation type="submission" date="2018-08" db="EMBL/GenBank/DDBJ databases">
        <title>Genome and evolution of the arbuscular mycorrhizal fungus Diversispora epigaea (formerly Glomus versiforme) and its bacterial endosymbionts.</title>
        <authorList>
            <person name="Sun X."/>
            <person name="Fei Z."/>
            <person name="Harrison M."/>
        </authorList>
    </citation>
    <scope>NUCLEOTIDE SEQUENCE [LARGE SCALE GENOMIC DNA]</scope>
    <source>
        <strain evidence="7 8">IT104</strain>
    </source>
</reference>
<evidence type="ECO:0000256" key="3">
    <source>
        <dbReference type="ARBA" id="ARBA00022989"/>
    </source>
</evidence>
<proteinExistence type="predicted"/>
<name>A0A397G5E2_9GLOM</name>
<comment type="caution">
    <text evidence="7">The sequence shown here is derived from an EMBL/GenBank/DDBJ whole genome shotgun (WGS) entry which is preliminary data.</text>
</comment>
<comment type="subcellular location">
    <subcellularLocation>
        <location evidence="1">Membrane</location>
        <topology evidence="1">Multi-pass membrane protein</topology>
    </subcellularLocation>
</comment>
<accession>A0A397G5E2</accession>
<feature type="transmembrane region" description="Helical" evidence="5">
    <location>
        <begin position="43"/>
        <end position="66"/>
    </location>
</feature>
<dbReference type="Proteomes" id="UP000266861">
    <property type="component" value="Unassembled WGS sequence"/>
</dbReference>
<organism evidence="7 8">
    <name type="scientific">Diversispora epigaea</name>
    <dbReference type="NCBI Taxonomy" id="1348612"/>
    <lineage>
        <taxon>Eukaryota</taxon>
        <taxon>Fungi</taxon>
        <taxon>Fungi incertae sedis</taxon>
        <taxon>Mucoromycota</taxon>
        <taxon>Glomeromycotina</taxon>
        <taxon>Glomeromycetes</taxon>
        <taxon>Diversisporales</taxon>
        <taxon>Diversisporaceae</taxon>
        <taxon>Diversispora</taxon>
    </lineage>
</organism>
<dbReference type="InterPro" id="IPR024989">
    <property type="entry name" value="MFS_assoc_dom"/>
</dbReference>
<keyword evidence="3 5" id="KW-1133">Transmembrane helix</keyword>
<keyword evidence="2 5" id="KW-0812">Transmembrane</keyword>
<dbReference type="EMBL" id="PQFF01000551">
    <property type="protein sequence ID" value="RHZ45279.1"/>
    <property type="molecule type" value="Genomic_DNA"/>
</dbReference>
<evidence type="ECO:0000313" key="7">
    <source>
        <dbReference type="EMBL" id="RHZ45279.1"/>
    </source>
</evidence>
<dbReference type="Pfam" id="PF12832">
    <property type="entry name" value="MFS_1_like"/>
    <property type="match status" value="1"/>
</dbReference>
<evidence type="ECO:0000256" key="4">
    <source>
        <dbReference type="ARBA" id="ARBA00023136"/>
    </source>
</evidence>
<evidence type="ECO:0000256" key="2">
    <source>
        <dbReference type="ARBA" id="ARBA00022692"/>
    </source>
</evidence>
<evidence type="ECO:0000256" key="5">
    <source>
        <dbReference type="SAM" id="Phobius"/>
    </source>
</evidence>
<evidence type="ECO:0000256" key="1">
    <source>
        <dbReference type="ARBA" id="ARBA00004141"/>
    </source>
</evidence>
<evidence type="ECO:0000259" key="6">
    <source>
        <dbReference type="Pfam" id="PF12832"/>
    </source>
</evidence>
<evidence type="ECO:0000313" key="8">
    <source>
        <dbReference type="Proteomes" id="UP000266861"/>
    </source>
</evidence>
<dbReference type="AlphaFoldDB" id="A0A397G5E2"/>
<dbReference type="OrthoDB" id="515887at2759"/>
<feature type="transmembrane region" description="Helical" evidence="5">
    <location>
        <begin position="12"/>
        <end position="37"/>
    </location>
</feature>